<keyword evidence="9" id="KW-1133">Transmembrane helix</keyword>
<accession>Q6BWR5</accession>
<evidence type="ECO:0000313" key="15">
    <source>
        <dbReference type="Proteomes" id="UP000000599"/>
    </source>
</evidence>
<evidence type="ECO:0000256" key="8">
    <source>
        <dbReference type="ARBA" id="ARBA00022792"/>
    </source>
</evidence>
<dbReference type="GO" id="GO:0005743">
    <property type="term" value="C:mitochondrial inner membrane"/>
    <property type="evidence" value="ECO:0007669"/>
    <property type="project" value="UniProtKB-SubCell"/>
</dbReference>
<dbReference type="Proteomes" id="UP000000599">
    <property type="component" value="Chromosome B"/>
</dbReference>
<dbReference type="VEuPathDB" id="FungiDB:DEHA2B09284g"/>
<dbReference type="PROSITE" id="PS50920">
    <property type="entry name" value="SOLCAR"/>
    <property type="match status" value="3"/>
</dbReference>
<dbReference type="InterPro" id="IPR044712">
    <property type="entry name" value="SLC25A32-like"/>
</dbReference>
<protein>
    <recommendedName>
        <fullName evidence="4">Mitochondrial thiamine pyrophosphate carrier 1</fullName>
    </recommendedName>
</protein>
<dbReference type="FunFam" id="1.50.40.10:FF:000075">
    <property type="entry name" value="Nicotinamide adenine dinucleotide transporter 2, mitochondrial"/>
    <property type="match status" value="1"/>
</dbReference>
<dbReference type="PANTHER" id="PTHR45683">
    <property type="entry name" value="MITOCHONDRIAL NICOTINAMIDE ADENINE DINUCLEOTIDE TRANSPORTER 1-RELATED-RELATED"/>
    <property type="match status" value="1"/>
</dbReference>
<evidence type="ECO:0000256" key="3">
    <source>
        <dbReference type="ARBA" id="ARBA00006375"/>
    </source>
</evidence>
<sequence>MVNRNPRDLEELSLTPIERDFSDRVQGEDLEFWASDEGKYQIIHKENQRNAFSPSKILSKFTATQLVTMSGAASGFLAGVVVCPLDVVKTRFQAHGALAQSTGSLASKKYRGFLGAFKTILREEGLRGLYRGLVPITIGYLPTWTIYFTVYERAKLFYPEFLKSHFNLETHALNHFCSALTAGMTSSIAVNPIWVVKTRLMIQTGSGSTIYNNNAENKSAAQPKVERTYYKGTLDAIRTMYKEEGIRVFYSGLIPSLFGLLHVGIHFPVYEKLKLWLECDLKSASADEQKSTLGRLIAASSVSKMIASTITYPHEILRTRMQIQSSNRNKSDKQKGKLINSIIKIYQKEGLKGFYAGYGVNLIRTVPASAVTLVSFEYFKTYLLEISGKL</sequence>
<evidence type="ECO:0000256" key="11">
    <source>
        <dbReference type="ARBA" id="ARBA00023136"/>
    </source>
</evidence>
<feature type="repeat" description="Solcar" evidence="12">
    <location>
        <begin position="291"/>
        <end position="382"/>
    </location>
</feature>
<evidence type="ECO:0000256" key="12">
    <source>
        <dbReference type="PROSITE-ProRule" id="PRU00282"/>
    </source>
</evidence>
<reference evidence="14 15" key="1">
    <citation type="journal article" date="2004" name="Nature">
        <title>Genome evolution in yeasts.</title>
        <authorList>
            <consortium name="Genolevures"/>
            <person name="Dujon B."/>
            <person name="Sherman D."/>
            <person name="Fischer G."/>
            <person name="Durrens P."/>
            <person name="Casaregola S."/>
            <person name="Lafontaine I."/>
            <person name="de Montigny J."/>
            <person name="Marck C."/>
            <person name="Neuveglise C."/>
            <person name="Talla E."/>
            <person name="Goffard N."/>
            <person name="Frangeul L."/>
            <person name="Aigle M."/>
            <person name="Anthouard V."/>
            <person name="Babour A."/>
            <person name="Barbe V."/>
            <person name="Barnay S."/>
            <person name="Blanchin S."/>
            <person name="Beckerich J.M."/>
            <person name="Beyne E."/>
            <person name="Bleykasten C."/>
            <person name="Boisrame A."/>
            <person name="Boyer J."/>
            <person name="Cattolico L."/>
            <person name="Confanioleri F."/>
            <person name="de Daruvar A."/>
            <person name="Despons L."/>
            <person name="Fabre E."/>
            <person name="Fairhead C."/>
            <person name="Ferry-Dumazet H."/>
            <person name="Groppi A."/>
            <person name="Hantraye F."/>
            <person name="Hennequin C."/>
            <person name="Jauniaux N."/>
            <person name="Joyet P."/>
            <person name="Kachouri R."/>
            <person name="Kerrest A."/>
            <person name="Koszul R."/>
            <person name="Lemaire M."/>
            <person name="Lesur I."/>
            <person name="Ma L."/>
            <person name="Muller H."/>
            <person name="Nicaud J.M."/>
            <person name="Nikolski M."/>
            <person name="Oztas S."/>
            <person name="Ozier-Kalogeropoulos O."/>
            <person name="Pellenz S."/>
            <person name="Potier S."/>
            <person name="Richard G.F."/>
            <person name="Straub M.L."/>
            <person name="Suleau A."/>
            <person name="Swennene D."/>
            <person name="Tekaia F."/>
            <person name="Wesolowski-Louvel M."/>
            <person name="Westhof E."/>
            <person name="Wirth B."/>
            <person name="Zeniou-Meyer M."/>
            <person name="Zivanovic I."/>
            <person name="Bolotin-Fukuhara M."/>
            <person name="Thierry A."/>
            <person name="Bouchier C."/>
            <person name="Caudron B."/>
            <person name="Scarpelli C."/>
            <person name="Gaillardin C."/>
            <person name="Weissenbach J."/>
            <person name="Wincker P."/>
            <person name="Souciet J.L."/>
        </authorList>
    </citation>
    <scope>NUCLEOTIDE SEQUENCE [LARGE SCALE GENOMIC DNA]</scope>
    <source>
        <strain evidence="15">ATCC 36239 / CBS 767 / BCRC 21394 / JCM 1990 / NBRC 0083 / IGC 2968</strain>
    </source>
</reference>
<keyword evidence="11 12" id="KW-0472">Membrane</keyword>
<keyword evidence="6 12" id="KW-0812">Transmembrane</keyword>
<evidence type="ECO:0000256" key="6">
    <source>
        <dbReference type="ARBA" id="ARBA00022692"/>
    </source>
</evidence>
<dbReference type="OMA" id="AFYNGMG"/>
<dbReference type="OrthoDB" id="10266426at2759"/>
<evidence type="ECO:0000256" key="4">
    <source>
        <dbReference type="ARBA" id="ARBA00021935"/>
    </source>
</evidence>
<dbReference type="GO" id="GO:0015215">
    <property type="term" value="F:nucleotide transmembrane transporter activity"/>
    <property type="evidence" value="ECO:0007669"/>
    <property type="project" value="UniProtKB-ARBA"/>
</dbReference>
<dbReference type="KEGG" id="dha:DEHA2B09284g"/>
<keyword evidence="8" id="KW-0999">Mitochondrion inner membrane</keyword>
<dbReference type="SUPFAM" id="SSF103506">
    <property type="entry name" value="Mitochondrial carrier"/>
    <property type="match status" value="1"/>
</dbReference>
<keyword evidence="5 13" id="KW-0813">Transport</keyword>
<comment type="similarity">
    <text evidence="3 13">Belongs to the mitochondrial carrier (TC 2.A.29) family.</text>
</comment>
<evidence type="ECO:0000256" key="13">
    <source>
        <dbReference type="RuleBase" id="RU000488"/>
    </source>
</evidence>
<comment type="subcellular location">
    <subcellularLocation>
        <location evidence="2">Mitochondrion inner membrane</location>
        <topology evidence="2">Multi-pass membrane protein</topology>
    </subcellularLocation>
</comment>
<name>Q6BWR5_DEBHA</name>
<evidence type="ECO:0000256" key="5">
    <source>
        <dbReference type="ARBA" id="ARBA00022448"/>
    </source>
</evidence>
<dbReference type="Gene3D" id="1.50.40.10">
    <property type="entry name" value="Mitochondrial carrier domain"/>
    <property type="match status" value="1"/>
</dbReference>
<evidence type="ECO:0000256" key="10">
    <source>
        <dbReference type="ARBA" id="ARBA00023128"/>
    </source>
</evidence>
<dbReference type="eggNOG" id="KOG0764">
    <property type="taxonomic scope" value="Eukaryota"/>
</dbReference>
<dbReference type="InterPro" id="IPR002067">
    <property type="entry name" value="MCP"/>
</dbReference>
<dbReference type="RefSeq" id="XP_457354.2">
    <property type="nucleotide sequence ID" value="XM_457354.1"/>
</dbReference>
<organism evidence="14 15">
    <name type="scientific">Debaryomyces hansenii (strain ATCC 36239 / CBS 767 / BCRC 21394 / JCM 1990 / NBRC 0083 / IGC 2968)</name>
    <name type="common">Yeast</name>
    <name type="synonym">Torulaspora hansenii</name>
    <dbReference type="NCBI Taxonomy" id="284592"/>
    <lineage>
        <taxon>Eukaryota</taxon>
        <taxon>Fungi</taxon>
        <taxon>Dikarya</taxon>
        <taxon>Ascomycota</taxon>
        <taxon>Saccharomycotina</taxon>
        <taxon>Pichiomycetes</taxon>
        <taxon>Debaryomycetaceae</taxon>
        <taxon>Debaryomyces</taxon>
    </lineage>
</organism>
<keyword evidence="15" id="KW-1185">Reference proteome</keyword>
<feature type="repeat" description="Solcar" evidence="12">
    <location>
        <begin position="170"/>
        <end position="276"/>
    </location>
</feature>
<comment type="function">
    <text evidence="1">Mitochondrial transporter that mediates uptake of thiamine pyrophosphate (ThPP) into mitochondria.</text>
</comment>
<proteinExistence type="inferred from homology"/>
<keyword evidence="7" id="KW-0677">Repeat</keyword>
<dbReference type="InParanoid" id="Q6BWR5"/>
<dbReference type="AlphaFoldDB" id="Q6BWR5"/>
<evidence type="ECO:0000256" key="9">
    <source>
        <dbReference type="ARBA" id="ARBA00022989"/>
    </source>
</evidence>
<feature type="repeat" description="Solcar" evidence="12">
    <location>
        <begin position="62"/>
        <end position="157"/>
    </location>
</feature>
<dbReference type="GeneID" id="2913256"/>
<evidence type="ECO:0000256" key="1">
    <source>
        <dbReference type="ARBA" id="ARBA00002238"/>
    </source>
</evidence>
<dbReference type="PRINTS" id="PR00926">
    <property type="entry name" value="MITOCARRIER"/>
</dbReference>
<gene>
    <name evidence="14" type="ordered locus">DEHA2B09284g</name>
</gene>
<dbReference type="InterPro" id="IPR023395">
    <property type="entry name" value="MCP_dom_sf"/>
</dbReference>
<dbReference type="Pfam" id="PF00153">
    <property type="entry name" value="Mito_carr"/>
    <property type="match status" value="3"/>
</dbReference>
<keyword evidence="10" id="KW-0496">Mitochondrion</keyword>
<dbReference type="EMBL" id="CR382134">
    <property type="protein sequence ID" value="CAG85358.2"/>
    <property type="molecule type" value="Genomic_DNA"/>
</dbReference>
<dbReference type="HOGENOM" id="CLU_015166_6_1_1"/>
<evidence type="ECO:0000256" key="2">
    <source>
        <dbReference type="ARBA" id="ARBA00004448"/>
    </source>
</evidence>
<dbReference type="FunCoup" id="Q6BWR5">
    <property type="interactions" value="476"/>
</dbReference>
<evidence type="ECO:0000256" key="7">
    <source>
        <dbReference type="ARBA" id="ARBA00022737"/>
    </source>
</evidence>
<dbReference type="InterPro" id="IPR018108">
    <property type="entry name" value="MCP_transmembrane"/>
</dbReference>
<evidence type="ECO:0000313" key="14">
    <source>
        <dbReference type="EMBL" id="CAG85358.2"/>
    </source>
</evidence>